<dbReference type="SUPFAM" id="SSF101898">
    <property type="entry name" value="NHL repeat"/>
    <property type="match status" value="1"/>
</dbReference>
<reference evidence="1 2" key="1">
    <citation type="submission" date="2020-06" db="EMBL/GenBank/DDBJ databases">
        <authorList>
            <person name="Li R."/>
            <person name="Bekaert M."/>
        </authorList>
    </citation>
    <scope>NUCLEOTIDE SEQUENCE [LARGE SCALE GENOMIC DNA]</scope>
    <source>
        <strain evidence="2">wild</strain>
    </source>
</reference>
<dbReference type="PANTHER" id="PTHR25462">
    <property type="entry name" value="BONUS, ISOFORM C-RELATED"/>
    <property type="match status" value="1"/>
</dbReference>
<dbReference type="SUPFAM" id="SSF57845">
    <property type="entry name" value="B-box zinc-binding domain"/>
    <property type="match status" value="1"/>
</dbReference>
<dbReference type="InterPro" id="IPR047153">
    <property type="entry name" value="TRIM45/56/19-like"/>
</dbReference>
<gene>
    <name evidence="1" type="ORF">MCOR_28350</name>
</gene>
<dbReference type="AlphaFoldDB" id="A0A6J8CAQ9"/>
<dbReference type="EMBL" id="CACVKT020005203">
    <property type="protein sequence ID" value="CAC5393488.1"/>
    <property type="molecule type" value="Genomic_DNA"/>
</dbReference>
<protein>
    <recommendedName>
        <fullName evidence="3">B box-type domain-containing protein</fullName>
    </recommendedName>
</protein>
<evidence type="ECO:0008006" key="3">
    <source>
        <dbReference type="Google" id="ProtNLM"/>
    </source>
</evidence>
<evidence type="ECO:0000313" key="2">
    <source>
        <dbReference type="Proteomes" id="UP000507470"/>
    </source>
</evidence>
<organism evidence="1 2">
    <name type="scientific">Mytilus coruscus</name>
    <name type="common">Sea mussel</name>
    <dbReference type="NCBI Taxonomy" id="42192"/>
    <lineage>
        <taxon>Eukaryota</taxon>
        <taxon>Metazoa</taxon>
        <taxon>Spiralia</taxon>
        <taxon>Lophotrochozoa</taxon>
        <taxon>Mollusca</taxon>
        <taxon>Bivalvia</taxon>
        <taxon>Autobranchia</taxon>
        <taxon>Pteriomorphia</taxon>
        <taxon>Mytilida</taxon>
        <taxon>Mytiloidea</taxon>
        <taxon>Mytilidae</taxon>
        <taxon>Mytilinae</taxon>
        <taxon>Mytilus</taxon>
    </lineage>
</organism>
<sequence length="554" mass="63608">MESSKTQRCILCDKQATKWCPECANFLCKNYSRHHSYSSSTMRHELVNIENYLELPKSVLSMKDVCIQHNNTYELYCKIHQDLCCASCVSDTHKKCLDFLPINEVIQNAKISVIFDKLEQNLSDTRKEIRLLRKKIYMNTIQIRNQKKQYLSKILNIRKIINEHLDRLQEDLQEILYGIETEVQTKLNKMLGEMTAKLELFDQMRLDITNIKLYASDLQTFLGVKEMTEKADQENSTIEAMNNYEVVKLDITISDDLSSLVHSISSFGEIFTHTEQSTETLSLRSIDFQAPIEVPTTLTKKSTIHLPHGKHDVCVHGCEILEDGLILFADFENKRLITYSEDDADYFEFMNLPGKPFDLVHTKNDNICVTLSDKKGMLFINISTKLILNSVEVGHRCFGNAADLQHLAIRAIHSITSDHEIIFYNFDGKLIHRVKVPGHSVRQICYSGNEVKCTESEKNLVSCYPKDGNLSWAFNDEDIIRYPAGVAEDRNRFIYLVRQETNNVIVISPDGQYCKQILSLKDGLDKPFAVCINVSRNELLVCNFSGKAILFALR</sequence>
<keyword evidence="2" id="KW-1185">Reference proteome</keyword>
<dbReference type="Proteomes" id="UP000507470">
    <property type="component" value="Unassembled WGS sequence"/>
</dbReference>
<dbReference type="Gene3D" id="3.30.160.60">
    <property type="entry name" value="Classic Zinc Finger"/>
    <property type="match status" value="1"/>
</dbReference>
<evidence type="ECO:0000313" key="1">
    <source>
        <dbReference type="EMBL" id="CAC5393488.1"/>
    </source>
</evidence>
<accession>A0A6J8CAQ9</accession>
<dbReference type="PANTHER" id="PTHR25462:SF296">
    <property type="entry name" value="MEIOTIC P26, ISOFORM F"/>
    <property type="match status" value="1"/>
</dbReference>
<dbReference type="OrthoDB" id="6052932at2759"/>
<dbReference type="InterPro" id="IPR011042">
    <property type="entry name" value="6-blade_b-propeller_TolB-like"/>
</dbReference>
<proteinExistence type="predicted"/>
<dbReference type="Gene3D" id="2.120.10.30">
    <property type="entry name" value="TolB, C-terminal domain"/>
    <property type="match status" value="1"/>
</dbReference>
<name>A0A6J8CAQ9_MYTCO</name>